<reference evidence="2 3" key="1">
    <citation type="submission" date="2016-11" db="EMBL/GenBank/DDBJ databases">
        <authorList>
            <person name="Jaros S."/>
            <person name="Januszkiewicz K."/>
            <person name="Wedrychowicz H."/>
        </authorList>
    </citation>
    <scope>NUCLEOTIDE SEQUENCE [LARGE SCALE GENOMIC DNA]</scope>
    <source>
        <strain evidence="2 3">DSM 44666</strain>
    </source>
</reference>
<name>A0A1M5AIY4_9BACL</name>
<protein>
    <submittedName>
        <fullName evidence="2">Uncharacterized protein</fullName>
    </submittedName>
</protein>
<evidence type="ECO:0000313" key="3">
    <source>
        <dbReference type="Proteomes" id="UP000184476"/>
    </source>
</evidence>
<organism evidence="2 3">
    <name type="scientific">Seinonella peptonophila</name>
    <dbReference type="NCBI Taxonomy" id="112248"/>
    <lineage>
        <taxon>Bacteria</taxon>
        <taxon>Bacillati</taxon>
        <taxon>Bacillota</taxon>
        <taxon>Bacilli</taxon>
        <taxon>Bacillales</taxon>
        <taxon>Thermoactinomycetaceae</taxon>
        <taxon>Seinonella</taxon>
    </lineage>
</organism>
<feature type="chain" id="PRO_5039114642" evidence="1">
    <location>
        <begin position="31"/>
        <end position="276"/>
    </location>
</feature>
<dbReference type="PROSITE" id="PS51257">
    <property type="entry name" value="PROKAR_LIPOPROTEIN"/>
    <property type="match status" value="1"/>
</dbReference>
<proteinExistence type="predicted"/>
<gene>
    <name evidence="2" type="ORF">SAMN05444392_11437</name>
</gene>
<keyword evidence="1" id="KW-0732">Signal</keyword>
<dbReference type="Proteomes" id="UP000184476">
    <property type="component" value="Unassembled WGS sequence"/>
</dbReference>
<sequence>MSKFHKVTMVFMATFCLLTFSGCSVISSFADRFTSAEQVAHDSMGELKKTKGYQSVAKGNETQTLIHNQKKTVLHSQYHFQESYSFKPVKIHSIRQYITNGHTVRSELYYSDGTVYQKTGISGWQKEKGTIEQLNLNYRPDQLLQAVTKGSAGKGIQGRFFVLEIGKAASKEYLTQAYHDFLSAFQQATNVDPKAKVSIQTDRLSERIFIDRQTKRLHHIELNLKLSTKLKEIEFSLERKGKIELTGDLQQPILLPDYVKKDAISHEMEEEDKTEE</sequence>
<evidence type="ECO:0000256" key="1">
    <source>
        <dbReference type="SAM" id="SignalP"/>
    </source>
</evidence>
<dbReference type="AlphaFoldDB" id="A0A1M5AIY4"/>
<keyword evidence="3" id="KW-1185">Reference proteome</keyword>
<dbReference type="EMBL" id="FQVL01000014">
    <property type="protein sequence ID" value="SHF30280.1"/>
    <property type="molecule type" value="Genomic_DNA"/>
</dbReference>
<dbReference type="STRING" id="112248.SAMN05444392_11437"/>
<evidence type="ECO:0000313" key="2">
    <source>
        <dbReference type="EMBL" id="SHF30280.1"/>
    </source>
</evidence>
<accession>A0A1M5AIY4</accession>
<feature type="signal peptide" evidence="1">
    <location>
        <begin position="1"/>
        <end position="30"/>
    </location>
</feature>
<dbReference type="RefSeq" id="WP_073157179.1">
    <property type="nucleotide sequence ID" value="NZ_FQVL01000014.1"/>
</dbReference>